<accession>A0ABX0JEN9</accession>
<organism evidence="1 2">
    <name type="scientific">Paenibacillus agricola</name>
    <dbReference type="NCBI Taxonomy" id="2716264"/>
    <lineage>
        <taxon>Bacteria</taxon>
        <taxon>Bacillati</taxon>
        <taxon>Bacillota</taxon>
        <taxon>Bacilli</taxon>
        <taxon>Bacillales</taxon>
        <taxon>Paenibacillaceae</taxon>
        <taxon>Paenibacillus</taxon>
    </lineage>
</organism>
<dbReference type="Gene3D" id="2.60.120.480">
    <property type="entry name" value="Ureidoglycolate hydrolase"/>
    <property type="match status" value="1"/>
</dbReference>
<dbReference type="InterPro" id="IPR011051">
    <property type="entry name" value="RmlC_Cupin_sf"/>
</dbReference>
<keyword evidence="2" id="KW-1185">Reference proteome</keyword>
<evidence type="ECO:0000313" key="1">
    <source>
        <dbReference type="EMBL" id="NHN34919.1"/>
    </source>
</evidence>
<protein>
    <recommendedName>
        <fullName evidence="3">Ureidoglycolate hydrolase</fullName>
    </recommendedName>
</protein>
<dbReference type="RefSeq" id="WP_166156775.1">
    <property type="nucleotide sequence ID" value="NZ_JAAOIW010000024.1"/>
</dbReference>
<reference evidence="1" key="1">
    <citation type="submission" date="2020-03" db="EMBL/GenBank/DDBJ databases">
        <title>Draft sequencing of Paenibacilllus sp. S3N08.</title>
        <authorList>
            <person name="Kim D.-U."/>
        </authorList>
    </citation>
    <scope>NUCLEOTIDE SEQUENCE</scope>
    <source>
        <strain evidence="1">S3N08</strain>
    </source>
</reference>
<dbReference type="SUPFAM" id="SSF51182">
    <property type="entry name" value="RmlC-like cupins"/>
    <property type="match status" value="1"/>
</dbReference>
<evidence type="ECO:0008006" key="3">
    <source>
        <dbReference type="Google" id="ProtNLM"/>
    </source>
</evidence>
<proteinExistence type="predicted"/>
<dbReference type="InterPro" id="IPR024060">
    <property type="entry name" value="Ureidoglycolate_lyase_dom_sf"/>
</dbReference>
<dbReference type="EMBL" id="JAAOIW010000024">
    <property type="protein sequence ID" value="NHN34919.1"/>
    <property type="molecule type" value="Genomic_DNA"/>
</dbReference>
<dbReference type="Proteomes" id="UP001165962">
    <property type="component" value="Unassembled WGS sequence"/>
</dbReference>
<gene>
    <name evidence="1" type="ORF">G9U52_34825</name>
</gene>
<sequence>MSELNIYKLNIRTTDDPLFSTVARMAKPAKMVSEKSCFEPAFSNFDIADGTLVDLSYLYEPPSETPWSKTRSRFDRHLQTEELWVVMEGDFYVPFGLCANPDDPESLPKPEEMLCFEIRKGDVFVLKPNVWHTGPWPKEKGMAVSFYMALSGHRQKANGDNVDFFMRDFAGNVAILPDLDEAGRPRS</sequence>
<name>A0ABX0JEN9_9BACL</name>
<comment type="caution">
    <text evidence="1">The sequence shown here is derived from an EMBL/GenBank/DDBJ whole genome shotgun (WGS) entry which is preliminary data.</text>
</comment>
<evidence type="ECO:0000313" key="2">
    <source>
        <dbReference type="Proteomes" id="UP001165962"/>
    </source>
</evidence>